<keyword evidence="14" id="KW-0732">Signal</keyword>
<dbReference type="InterPro" id="IPR039426">
    <property type="entry name" value="TonB-dep_rcpt-like"/>
</dbReference>
<organism evidence="17 18">
    <name type="scientific">Solimonas terrae</name>
    <dbReference type="NCBI Taxonomy" id="1396819"/>
    <lineage>
        <taxon>Bacteria</taxon>
        <taxon>Pseudomonadati</taxon>
        <taxon>Pseudomonadota</taxon>
        <taxon>Gammaproteobacteria</taxon>
        <taxon>Nevskiales</taxon>
        <taxon>Nevskiaceae</taxon>
        <taxon>Solimonas</taxon>
    </lineage>
</organism>
<dbReference type="PANTHER" id="PTHR32552:SF81">
    <property type="entry name" value="TONB-DEPENDENT OUTER MEMBRANE RECEPTOR"/>
    <property type="match status" value="1"/>
</dbReference>
<keyword evidence="17" id="KW-0675">Receptor</keyword>
<dbReference type="GO" id="GO:0009279">
    <property type="term" value="C:cell outer membrane"/>
    <property type="evidence" value="ECO:0007669"/>
    <property type="project" value="UniProtKB-SubCell"/>
</dbReference>
<dbReference type="Pfam" id="PF00593">
    <property type="entry name" value="TonB_dep_Rec_b-barrel"/>
    <property type="match status" value="1"/>
</dbReference>
<dbReference type="InterPro" id="IPR000531">
    <property type="entry name" value="Beta-barrel_TonB"/>
</dbReference>
<keyword evidence="9 11" id="KW-0472">Membrane</keyword>
<evidence type="ECO:0000256" key="7">
    <source>
        <dbReference type="ARBA" id="ARBA00023065"/>
    </source>
</evidence>
<feature type="signal peptide" evidence="14">
    <location>
        <begin position="1"/>
        <end position="42"/>
    </location>
</feature>
<dbReference type="PROSITE" id="PS52016">
    <property type="entry name" value="TONB_DEPENDENT_REC_3"/>
    <property type="match status" value="1"/>
</dbReference>
<dbReference type="InterPro" id="IPR036942">
    <property type="entry name" value="Beta-barrel_TonB_sf"/>
</dbReference>
<dbReference type="CDD" id="cd01347">
    <property type="entry name" value="ligand_gated_channel"/>
    <property type="match status" value="1"/>
</dbReference>
<evidence type="ECO:0000256" key="5">
    <source>
        <dbReference type="ARBA" id="ARBA00022692"/>
    </source>
</evidence>
<keyword evidence="7" id="KW-0406">Ion transport</keyword>
<feature type="domain" description="TonB-dependent receptor-like beta-barrel" evidence="15">
    <location>
        <begin position="298"/>
        <end position="755"/>
    </location>
</feature>
<evidence type="ECO:0000256" key="14">
    <source>
        <dbReference type="SAM" id="SignalP"/>
    </source>
</evidence>
<keyword evidence="8 12" id="KW-0798">TonB box</keyword>
<gene>
    <name evidence="17" type="ORF">G7Y85_00955</name>
</gene>
<dbReference type="GO" id="GO:0006826">
    <property type="term" value="P:iron ion transport"/>
    <property type="evidence" value="ECO:0007669"/>
    <property type="project" value="UniProtKB-KW"/>
</dbReference>
<name>A0A6M2BLM7_9GAMM</name>
<keyword evidence="6" id="KW-0408">Iron</keyword>
<keyword evidence="10 11" id="KW-0998">Cell outer membrane</keyword>
<evidence type="ECO:0000259" key="16">
    <source>
        <dbReference type="Pfam" id="PF07715"/>
    </source>
</evidence>
<dbReference type="InterPro" id="IPR012910">
    <property type="entry name" value="Plug_dom"/>
</dbReference>
<comment type="subcellular location">
    <subcellularLocation>
        <location evidence="1 11">Cell outer membrane</location>
        <topology evidence="1 11">Multi-pass membrane protein</topology>
    </subcellularLocation>
</comment>
<feature type="region of interest" description="Disordered" evidence="13">
    <location>
        <begin position="666"/>
        <end position="691"/>
    </location>
</feature>
<evidence type="ECO:0000259" key="15">
    <source>
        <dbReference type="Pfam" id="PF00593"/>
    </source>
</evidence>
<keyword evidence="2 11" id="KW-0813">Transport</keyword>
<keyword evidence="5 11" id="KW-0812">Transmembrane</keyword>
<dbReference type="AlphaFoldDB" id="A0A6M2BLM7"/>
<protein>
    <submittedName>
        <fullName evidence="17">TonB-dependent receptor</fullName>
    </submittedName>
</protein>
<keyword evidence="3 11" id="KW-1134">Transmembrane beta strand</keyword>
<evidence type="ECO:0000256" key="13">
    <source>
        <dbReference type="SAM" id="MobiDB-lite"/>
    </source>
</evidence>
<dbReference type="RefSeq" id="WP_166250743.1">
    <property type="nucleotide sequence ID" value="NZ_JAAMOW010000001.1"/>
</dbReference>
<dbReference type="SUPFAM" id="SSF56935">
    <property type="entry name" value="Porins"/>
    <property type="match status" value="1"/>
</dbReference>
<dbReference type="Gene3D" id="2.40.170.20">
    <property type="entry name" value="TonB-dependent receptor, beta-barrel domain"/>
    <property type="match status" value="1"/>
</dbReference>
<keyword evidence="4" id="KW-0410">Iron transport</keyword>
<dbReference type="Pfam" id="PF07715">
    <property type="entry name" value="Plug"/>
    <property type="match status" value="1"/>
</dbReference>
<evidence type="ECO:0000256" key="6">
    <source>
        <dbReference type="ARBA" id="ARBA00023004"/>
    </source>
</evidence>
<feature type="chain" id="PRO_5026666835" evidence="14">
    <location>
        <begin position="43"/>
        <end position="796"/>
    </location>
</feature>
<dbReference type="EMBL" id="JAAMOW010000001">
    <property type="protein sequence ID" value="NGY03324.1"/>
    <property type="molecule type" value="Genomic_DNA"/>
</dbReference>
<evidence type="ECO:0000313" key="18">
    <source>
        <dbReference type="Proteomes" id="UP000472676"/>
    </source>
</evidence>
<proteinExistence type="inferred from homology"/>
<keyword evidence="18" id="KW-1185">Reference proteome</keyword>
<dbReference type="PANTHER" id="PTHR32552">
    <property type="entry name" value="FERRICHROME IRON RECEPTOR-RELATED"/>
    <property type="match status" value="1"/>
</dbReference>
<evidence type="ECO:0000313" key="17">
    <source>
        <dbReference type="EMBL" id="NGY03324.1"/>
    </source>
</evidence>
<comment type="caution">
    <text evidence="17">The sequence shown here is derived from an EMBL/GenBank/DDBJ whole genome shotgun (WGS) entry which is preliminary data.</text>
</comment>
<evidence type="ECO:0000256" key="2">
    <source>
        <dbReference type="ARBA" id="ARBA00022448"/>
    </source>
</evidence>
<feature type="domain" description="TonB-dependent receptor plug" evidence="16">
    <location>
        <begin position="101"/>
        <end position="211"/>
    </location>
</feature>
<evidence type="ECO:0000256" key="1">
    <source>
        <dbReference type="ARBA" id="ARBA00004571"/>
    </source>
</evidence>
<dbReference type="Proteomes" id="UP000472676">
    <property type="component" value="Unassembled WGS sequence"/>
</dbReference>
<accession>A0A6M2BLM7</accession>
<evidence type="ECO:0000256" key="9">
    <source>
        <dbReference type="ARBA" id="ARBA00023136"/>
    </source>
</evidence>
<evidence type="ECO:0000256" key="4">
    <source>
        <dbReference type="ARBA" id="ARBA00022496"/>
    </source>
</evidence>
<evidence type="ECO:0000256" key="3">
    <source>
        <dbReference type="ARBA" id="ARBA00022452"/>
    </source>
</evidence>
<evidence type="ECO:0000256" key="11">
    <source>
        <dbReference type="PROSITE-ProRule" id="PRU01360"/>
    </source>
</evidence>
<sequence length="796" mass="84901">MNATNNGSRLQVQYPHAASMNKTAIAACLALMAGLVTGEARAQDAGVQDDAAQGAAAPPLATIPVPVAEAPQPTADDSASTVPDGIAEIVVTANKRSENISKLAGAVTAIDSAMLKETGSSQLGEYLSLSPGVNFDSSTPGYSVITIRGVSSDTINTLAQTAVGVYYDDIPLTDPAAPMVVPDIDAFDAQRIEVLRGPQGALYGSASLGGAVNYIPNAPDTHDFDFALQGTGSKAVNAAIGGSAKAMINLPLIDDTLAWRTVGHYTRTPGYIDNVGTGVDGANNVVTRGGRSTLGWNPTDLTRVRLTGLYQKTQVDDAAYIDPREGDLKKNTLTPEPSDNEIKLLNLRVEQELGDAGTLSLIGGYQNKNSALEYDGATSLGLQAAGQKILLQQSGNVKGYSVELRFVSAANETFEYLAGLSYANRDERFDVGLNLATLQQSADAVTAFLNQLGLPAPAVIGDVTTLFDETAKINAPEKAAFAEMTWRFLDGFKLTAGGRYYDNQVNSDVSGRGLLLAAAGGVEFHEARSIGAKGFNPKVSLSWEATDHALLYALFSRGYRLGGPNLVPSTPIFVTKRNYGPDEVNNYEVGAKTSWFRRRLTADIAAFWIDWKDIQLVTTESTGTFKYLDNAGNARIKGVELALAVQPFDFLTERTSLTYLDARLEEDYDPNNGRPPAQKGDRLPGSPEWSASNTLTASWPELWGAPTLTFIHRYEGRSSTNLSFQDIKKGGYNLFDARAGLTFGAFSLTAFGKNLTDERGITAANNYAQLSGDVLSLKFITPPRVVGLELGYSFAN</sequence>
<evidence type="ECO:0000256" key="10">
    <source>
        <dbReference type="ARBA" id="ARBA00023237"/>
    </source>
</evidence>
<evidence type="ECO:0000256" key="12">
    <source>
        <dbReference type="RuleBase" id="RU003357"/>
    </source>
</evidence>
<evidence type="ECO:0000256" key="8">
    <source>
        <dbReference type="ARBA" id="ARBA00023077"/>
    </source>
</evidence>
<comment type="similarity">
    <text evidence="11 12">Belongs to the TonB-dependent receptor family.</text>
</comment>
<reference evidence="17 18" key="1">
    <citation type="journal article" date="2014" name="Int. J. Syst. Evol. Microbiol.">
        <title>Solimonas terrae sp. nov., isolated from soil.</title>
        <authorList>
            <person name="Kim S.J."/>
            <person name="Moon J.Y."/>
            <person name="Weon H.Y."/>
            <person name="Ahn J.H."/>
            <person name="Chen W.M."/>
            <person name="Kwon S.W."/>
        </authorList>
    </citation>
    <scope>NUCLEOTIDE SEQUENCE [LARGE SCALE GENOMIC DNA]</scope>
    <source>
        <strain evidence="17 18">KIS83-12</strain>
    </source>
</reference>